<keyword evidence="2" id="KW-1185">Reference proteome</keyword>
<dbReference type="InterPro" id="IPR053772">
    <property type="entry name" value="At1g61320/At1g61330-like"/>
</dbReference>
<accession>A0ABD1FQ17</accession>
<dbReference type="Proteomes" id="UP001567538">
    <property type="component" value="Unassembled WGS sequence"/>
</dbReference>
<comment type="caution">
    <text evidence="1">The sequence shown here is derived from an EMBL/GenBank/DDBJ whole genome shotgun (WGS) entry which is preliminary data.</text>
</comment>
<dbReference type="PANTHER" id="PTHR34145">
    <property type="entry name" value="OS02G0105600 PROTEIN"/>
    <property type="match status" value="1"/>
</dbReference>
<dbReference type="EMBL" id="JBEAFC010000014">
    <property type="protein sequence ID" value="KAL1533955.1"/>
    <property type="molecule type" value="Genomic_DNA"/>
</dbReference>
<sequence>MLSSLEVVGTSPVFKCLEISQCTSLYSVVVRESNVVCIKYAGPRIQHARFKLVGVPRLTQLWIQAEQEQAMLHYIMNIRNIIDMFDSVLPQLHTLKIYSKYKITRDDALQKMMPNLKELVVASHREKTEAEKKAMEALGMNYLFNGSDYEVLKINSKSEVQWAYSHIKEVEFVVYRGVCNHLQMITQLVLHGVALEKTIVDPRSFEHRDNMPWDRISRNQMKDEIIARERAKNQLKHVTSRININIL</sequence>
<organism evidence="1 2">
    <name type="scientific">Salvia divinorum</name>
    <name type="common">Maria pastora</name>
    <name type="synonym">Diviner's sage</name>
    <dbReference type="NCBI Taxonomy" id="28513"/>
    <lineage>
        <taxon>Eukaryota</taxon>
        <taxon>Viridiplantae</taxon>
        <taxon>Streptophyta</taxon>
        <taxon>Embryophyta</taxon>
        <taxon>Tracheophyta</taxon>
        <taxon>Spermatophyta</taxon>
        <taxon>Magnoliopsida</taxon>
        <taxon>eudicotyledons</taxon>
        <taxon>Gunneridae</taxon>
        <taxon>Pentapetalae</taxon>
        <taxon>asterids</taxon>
        <taxon>lamiids</taxon>
        <taxon>Lamiales</taxon>
        <taxon>Lamiaceae</taxon>
        <taxon>Nepetoideae</taxon>
        <taxon>Mentheae</taxon>
        <taxon>Salviinae</taxon>
        <taxon>Salvia</taxon>
        <taxon>Salvia subgen. Calosphace</taxon>
    </lineage>
</organism>
<dbReference type="AlphaFoldDB" id="A0ABD1FQ17"/>
<evidence type="ECO:0000313" key="1">
    <source>
        <dbReference type="EMBL" id="KAL1533955.1"/>
    </source>
</evidence>
<reference evidence="1 2" key="1">
    <citation type="submission" date="2024-06" db="EMBL/GenBank/DDBJ databases">
        <title>A chromosome level genome sequence of Diviner's sage (Salvia divinorum).</title>
        <authorList>
            <person name="Ford S.A."/>
            <person name="Ro D.-K."/>
            <person name="Ness R.W."/>
            <person name="Phillips M.A."/>
        </authorList>
    </citation>
    <scope>NUCLEOTIDE SEQUENCE [LARGE SCALE GENOMIC DNA]</scope>
    <source>
        <strain evidence="1">SAF-2024a</strain>
        <tissue evidence="1">Leaf</tissue>
    </source>
</reference>
<gene>
    <name evidence="1" type="ORF">AAHA92_33762</name>
</gene>
<proteinExistence type="predicted"/>
<evidence type="ECO:0000313" key="2">
    <source>
        <dbReference type="Proteomes" id="UP001567538"/>
    </source>
</evidence>
<dbReference type="PANTHER" id="PTHR34145:SF68">
    <property type="entry name" value="FBD DOMAIN-CONTAINING PROTEIN"/>
    <property type="match status" value="1"/>
</dbReference>
<protein>
    <submittedName>
        <fullName evidence="1">F-box/LRR-repeat protein</fullName>
    </submittedName>
</protein>
<name>A0ABD1FQ17_SALDI</name>